<dbReference type="PANTHER" id="PTHR24421">
    <property type="entry name" value="NITRATE/NITRITE SENSOR PROTEIN NARX-RELATED"/>
    <property type="match status" value="1"/>
</dbReference>
<keyword evidence="10" id="KW-0472">Membrane</keyword>
<comment type="caution">
    <text evidence="12">The sequence shown here is derived from an EMBL/GenBank/DDBJ whole genome shotgun (WGS) entry which is preliminary data.</text>
</comment>
<dbReference type="Proteomes" id="UP001597183">
    <property type="component" value="Unassembled WGS sequence"/>
</dbReference>
<evidence type="ECO:0000256" key="9">
    <source>
        <dbReference type="SAM" id="MobiDB-lite"/>
    </source>
</evidence>
<dbReference type="RefSeq" id="WP_317796100.1">
    <property type="nucleotide sequence ID" value="NZ_AP028461.1"/>
</dbReference>
<evidence type="ECO:0000256" key="4">
    <source>
        <dbReference type="ARBA" id="ARBA00022679"/>
    </source>
</evidence>
<dbReference type="Gene3D" id="1.20.5.1930">
    <property type="match status" value="1"/>
</dbReference>
<dbReference type="SMART" id="SM00387">
    <property type="entry name" value="HATPase_c"/>
    <property type="match status" value="1"/>
</dbReference>
<dbReference type="EC" id="2.7.13.3" evidence="2"/>
<organism evidence="12 13">
    <name type="scientific">Actinoplanes sichuanensis</name>
    <dbReference type="NCBI Taxonomy" id="512349"/>
    <lineage>
        <taxon>Bacteria</taxon>
        <taxon>Bacillati</taxon>
        <taxon>Actinomycetota</taxon>
        <taxon>Actinomycetes</taxon>
        <taxon>Micromonosporales</taxon>
        <taxon>Micromonosporaceae</taxon>
        <taxon>Actinoplanes</taxon>
    </lineage>
</organism>
<feature type="region of interest" description="Disordered" evidence="9">
    <location>
        <begin position="379"/>
        <end position="407"/>
    </location>
</feature>
<dbReference type="Pfam" id="PF02518">
    <property type="entry name" value="HATPase_c"/>
    <property type="match status" value="1"/>
</dbReference>
<evidence type="ECO:0000256" key="3">
    <source>
        <dbReference type="ARBA" id="ARBA00022553"/>
    </source>
</evidence>
<evidence type="ECO:0000259" key="11">
    <source>
        <dbReference type="PROSITE" id="PS50109"/>
    </source>
</evidence>
<dbReference type="InterPro" id="IPR036890">
    <property type="entry name" value="HATPase_C_sf"/>
</dbReference>
<evidence type="ECO:0000256" key="8">
    <source>
        <dbReference type="ARBA" id="ARBA00023012"/>
    </source>
</evidence>
<keyword evidence="6 12" id="KW-0418">Kinase</keyword>
<dbReference type="Pfam" id="PF07730">
    <property type="entry name" value="HisKA_3"/>
    <property type="match status" value="1"/>
</dbReference>
<accession>A0ABW4A8L7</accession>
<dbReference type="Gene3D" id="3.30.565.10">
    <property type="entry name" value="Histidine kinase-like ATPase, C-terminal domain"/>
    <property type="match status" value="1"/>
</dbReference>
<dbReference type="InterPro" id="IPR011712">
    <property type="entry name" value="Sig_transdc_His_kin_sub3_dim/P"/>
</dbReference>
<sequence>MADGADDPTPPRNGFWRVARIVGTVVLCILAVIDTAVWNTAADGTFWPLVILVPSVAAVIWPVSRRPSWLTPELRAAVPAAASLAFTVGNHLSGGPQLGGPGEALSLLCLLLITIRRAHPARLAPIAALVALAVVALPLRERAADPGVFDDQFGVAAVLALLAAVFSGLGGYLRTVDERYRRRRVALVDARRAERLAMAADLHDFVAHHVTGILVQAQMGQAVLTLHPERLGPILAGIERAAGETLESMRRTVDVLRTEPGTTADGNRTAGDLASLPGLVDGFSRAGPVVTLLPYPDMPEDLPHEVQVAAFRVVQEALTNVRRHGADASEVTVELRYAKRRLTVLVRDNGTTPAPPDVARGTGFGLTGLDERVTALGGRLTAGPRPGGGWELTATLPTTRHERGTGS</sequence>
<keyword evidence="8" id="KW-0902">Two-component regulatory system</keyword>
<keyword evidence="5" id="KW-0547">Nucleotide-binding</keyword>
<keyword evidence="3" id="KW-0597">Phosphoprotein</keyword>
<dbReference type="InterPro" id="IPR050482">
    <property type="entry name" value="Sensor_HK_TwoCompSys"/>
</dbReference>
<feature type="transmembrane region" description="Helical" evidence="10">
    <location>
        <begin position="46"/>
        <end position="64"/>
    </location>
</feature>
<keyword evidence="10" id="KW-1133">Transmembrane helix</keyword>
<keyword evidence="4" id="KW-0808">Transferase</keyword>
<evidence type="ECO:0000313" key="12">
    <source>
        <dbReference type="EMBL" id="MFD1367061.1"/>
    </source>
</evidence>
<proteinExistence type="predicted"/>
<dbReference type="InterPro" id="IPR003594">
    <property type="entry name" value="HATPase_dom"/>
</dbReference>
<evidence type="ECO:0000256" key="5">
    <source>
        <dbReference type="ARBA" id="ARBA00022741"/>
    </source>
</evidence>
<comment type="catalytic activity">
    <reaction evidence="1">
        <text>ATP + protein L-histidine = ADP + protein N-phospho-L-histidine.</text>
        <dbReference type="EC" id="2.7.13.3"/>
    </reaction>
</comment>
<evidence type="ECO:0000256" key="1">
    <source>
        <dbReference type="ARBA" id="ARBA00000085"/>
    </source>
</evidence>
<keyword evidence="10" id="KW-0812">Transmembrane</keyword>
<protein>
    <recommendedName>
        <fullName evidence="2">histidine kinase</fullName>
        <ecNumber evidence="2">2.7.13.3</ecNumber>
    </recommendedName>
</protein>
<keyword evidence="13" id="KW-1185">Reference proteome</keyword>
<evidence type="ECO:0000313" key="13">
    <source>
        <dbReference type="Proteomes" id="UP001597183"/>
    </source>
</evidence>
<evidence type="ECO:0000256" key="7">
    <source>
        <dbReference type="ARBA" id="ARBA00022840"/>
    </source>
</evidence>
<dbReference type="SUPFAM" id="SSF55874">
    <property type="entry name" value="ATPase domain of HSP90 chaperone/DNA topoisomerase II/histidine kinase"/>
    <property type="match status" value="1"/>
</dbReference>
<feature type="transmembrane region" description="Helical" evidence="10">
    <location>
        <begin position="21"/>
        <end position="40"/>
    </location>
</feature>
<evidence type="ECO:0000256" key="10">
    <source>
        <dbReference type="SAM" id="Phobius"/>
    </source>
</evidence>
<dbReference type="CDD" id="cd16917">
    <property type="entry name" value="HATPase_UhpB-NarQ-NarX-like"/>
    <property type="match status" value="1"/>
</dbReference>
<dbReference type="EMBL" id="JBHTMK010000020">
    <property type="protein sequence ID" value="MFD1367061.1"/>
    <property type="molecule type" value="Genomic_DNA"/>
</dbReference>
<feature type="transmembrane region" description="Helical" evidence="10">
    <location>
        <begin position="98"/>
        <end position="115"/>
    </location>
</feature>
<feature type="transmembrane region" description="Helical" evidence="10">
    <location>
        <begin position="152"/>
        <end position="173"/>
    </location>
</feature>
<reference evidence="13" key="1">
    <citation type="journal article" date="2019" name="Int. J. Syst. Evol. Microbiol.">
        <title>The Global Catalogue of Microorganisms (GCM) 10K type strain sequencing project: providing services to taxonomists for standard genome sequencing and annotation.</title>
        <authorList>
            <consortium name="The Broad Institute Genomics Platform"/>
            <consortium name="The Broad Institute Genome Sequencing Center for Infectious Disease"/>
            <person name="Wu L."/>
            <person name="Ma J."/>
        </authorList>
    </citation>
    <scope>NUCLEOTIDE SEQUENCE [LARGE SCALE GENOMIC DNA]</scope>
    <source>
        <strain evidence="13">CCM 7526</strain>
    </source>
</reference>
<dbReference type="GO" id="GO:0016301">
    <property type="term" value="F:kinase activity"/>
    <property type="evidence" value="ECO:0007669"/>
    <property type="project" value="UniProtKB-KW"/>
</dbReference>
<dbReference type="PANTHER" id="PTHR24421:SF10">
    <property type="entry name" value="NITRATE_NITRITE SENSOR PROTEIN NARQ"/>
    <property type="match status" value="1"/>
</dbReference>
<keyword evidence="7" id="KW-0067">ATP-binding</keyword>
<gene>
    <name evidence="12" type="ORF">ACFQ5G_17045</name>
</gene>
<feature type="domain" description="Histidine kinase" evidence="11">
    <location>
        <begin position="312"/>
        <end position="400"/>
    </location>
</feature>
<evidence type="ECO:0000256" key="6">
    <source>
        <dbReference type="ARBA" id="ARBA00022777"/>
    </source>
</evidence>
<dbReference type="InterPro" id="IPR005467">
    <property type="entry name" value="His_kinase_dom"/>
</dbReference>
<evidence type="ECO:0000256" key="2">
    <source>
        <dbReference type="ARBA" id="ARBA00012438"/>
    </source>
</evidence>
<feature type="transmembrane region" description="Helical" evidence="10">
    <location>
        <begin position="122"/>
        <end position="140"/>
    </location>
</feature>
<name>A0ABW4A8L7_9ACTN</name>
<dbReference type="PROSITE" id="PS50109">
    <property type="entry name" value="HIS_KIN"/>
    <property type="match status" value="1"/>
</dbReference>